<feature type="transmembrane region" description="Helical" evidence="1">
    <location>
        <begin position="120"/>
        <end position="139"/>
    </location>
</feature>
<dbReference type="Proteomes" id="UP001429357">
    <property type="component" value="Unassembled WGS sequence"/>
</dbReference>
<accession>A0ABV0F537</accession>
<comment type="caution">
    <text evidence="2">The sequence shown here is derived from an EMBL/GenBank/DDBJ whole genome shotgun (WGS) entry which is preliminary data.</text>
</comment>
<dbReference type="Pfam" id="PF03729">
    <property type="entry name" value="DUF308"/>
    <property type="match status" value="2"/>
</dbReference>
<feature type="transmembrane region" description="Helical" evidence="1">
    <location>
        <begin position="37"/>
        <end position="57"/>
    </location>
</feature>
<keyword evidence="1" id="KW-0472">Membrane</keyword>
<reference evidence="2" key="1">
    <citation type="submission" date="2016-06" db="EMBL/GenBank/DDBJ databases">
        <authorList>
            <person name="Van Tyne D."/>
        </authorList>
    </citation>
    <scope>NUCLEOTIDE SEQUENCE</scope>
    <source>
        <strain evidence="2">JM9A</strain>
    </source>
</reference>
<dbReference type="EMBL" id="MAEI02000001">
    <property type="protein sequence ID" value="MEO1782187.1"/>
    <property type="molecule type" value="Genomic_DNA"/>
</dbReference>
<organism evidence="2 3">
    <name type="scientific">Enterococcus diestrammenae</name>
    <dbReference type="NCBI Taxonomy" id="1155073"/>
    <lineage>
        <taxon>Bacteria</taxon>
        <taxon>Bacillati</taxon>
        <taxon>Bacillota</taxon>
        <taxon>Bacilli</taxon>
        <taxon>Lactobacillales</taxon>
        <taxon>Enterococcaceae</taxon>
        <taxon>Enterococcus</taxon>
    </lineage>
</organism>
<evidence type="ECO:0008006" key="4">
    <source>
        <dbReference type="Google" id="ProtNLM"/>
    </source>
</evidence>
<keyword evidence="3" id="KW-1185">Reference proteome</keyword>
<protein>
    <recommendedName>
        <fullName evidence="4">Acid-resistance membrane protein</fullName>
    </recommendedName>
</protein>
<dbReference type="InterPro" id="IPR005325">
    <property type="entry name" value="DUF308_memb"/>
</dbReference>
<feature type="transmembrane region" description="Helical" evidence="1">
    <location>
        <begin position="12"/>
        <end position="31"/>
    </location>
</feature>
<reference evidence="2" key="2">
    <citation type="submission" date="2024-02" db="EMBL/GenBank/DDBJ databases">
        <title>The Genome Sequence of Enterococcus diestrammenae JM9A.</title>
        <authorList>
            <person name="Earl A."/>
            <person name="Manson A."/>
            <person name="Gilmore M."/>
            <person name="Sanders J."/>
            <person name="Shea T."/>
            <person name="Howe W."/>
            <person name="Livny J."/>
            <person name="Cuomo C."/>
            <person name="Neafsey D."/>
            <person name="Birren B."/>
        </authorList>
    </citation>
    <scope>NUCLEOTIDE SEQUENCE</scope>
    <source>
        <strain evidence="2">JM9A</strain>
    </source>
</reference>
<feature type="transmembrane region" description="Helical" evidence="1">
    <location>
        <begin position="64"/>
        <end position="84"/>
    </location>
</feature>
<sequence length="173" mass="19208">MEEFMKKMNQYDLLRGVLATILGLVIIWRPGMVFNGIVYIIAAYFALMGLLILYTVLREKDHLAGSYAPGILLLLVALAVIVLAKPIVAFIPFLLGLFVVIGGVRQLLQEIQLNRQGLAGTGWFIFAILMIIAGAVLLLNPFKSVLLMFRIFGVIAVIVGISTMIRYRQQRVS</sequence>
<keyword evidence="1" id="KW-0812">Transmembrane</keyword>
<dbReference type="RefSeq" id="WP_161868707.1">
    <property type="nucleotide sequence ID" value="NZ_JAQFAM010000003.1"/>
</dbReference>
<evidence type="ECO:0000313" key="2">
    <source>
        <dbReference type="EMBL" id="MEO1782187.1"/>
    </source>
</evidence>
<evidence type="ECO:0000313" key="3">
    <source>
        <dbReference type="Proteomes" id="UP001429357"/>
    </source>
</evidence>
<feature type="transmembrane region" description="Helical" evidence="1">
    <location>
        <begin position="145"/>
        <end position="165"/>
    </location>
</feature>
<proteinExistence type="predicted"/>
<feature type="transmembrane region" description="Helical" evidence="1">
    <location>
        <begin position="90"/>
        <end position="108"/>
    </location>
</feature>
<evidence type="ECO:0000256" key="1">
    <source>
        <dbReference type="SAM" id="Phobius"/>
    </source>
</evidence>
<gene>
    <name evidence="2" type="ORF">BAU18_001780</name>
</gene>
<name>A0ABV0F537_9ENTE</name>
<keyword evidence="1" id="KW-1133">Transmembrane helix</keyword>